<evidence type="ECO:0000313" key="1">
    <source>
        <dbReference type="EMBL" id="QEJ99201.1"/>
    </source>
</evidence>
<sequence>MPLRAALSYNNLQTAALRVGLLRAPLSLRLFCGGNCRRKMIRLRNFEKLLRRPPYASRMLSIVRPCTMLNNGRSFDISLLTSPASISDSSVAFCN</sequence>
<gene>
    <name evidence="1" type="ORF">FUT82_15205</name>
</gene>
<accession>A0AAE6IVX8</accession>
<name>A0AAE6IVX8_TREPH</name>
<protein>
    <submittedName>
        <fullName evidence="1">Uncharacterized protein</fullName>
    </submittedName>
</protein>
<evidence type="ECO:0000313" key="2">
    <source>
        <dbReference type="Proteomes" id="UP000323594"/>
    </source>
</evidence>
<dbReference type="Proteomes" id="UP000323594">
    <property type="component" value="Chromosome"/>
</dbReference>
<reference evidence="1 2" key="1">
    <citation type="submission" date="2019-08" db="EMBL/GenBank/DDBJ databases">
        <authorList>
            <person name="Kuhnert P."/>
        </authorList>
    </citation>
    <scope>NUCLEOTIDE SEQUENCE [LARGE SCALE GENOMIC DNA]</scope>
    <source>
        <strain evidence="1 2">B36.5</strain>
    </source>
</reference>
<dbReference type="EMBL" id="CP042817">
    <property type="protein sequence ID" value="QEJ99201.1"/>
    <property type="molecule type" value="Genomic_DNA"/>
</dbReference>
<organism evidence="1 2">
    <name type="scientific">Treponema phagedenis</name>
    <dbReference type="NCBI Taxonomy" id="162"/>
    <lineage>
        <taxon>Bacteria</taxon>
        <taxon>Pseudomonadati</taxon>
        <taxon>Spirochaetota</taxon>
        <taxon>Spirochaetia</taxon>
        <taxon>Spirochaetales</taxon>
        <taxon>Treponemataceae</taxon>
        <taxon>Treponema</taxon>
    </lineage>
</organism>
<proteinExistence type="predicted"/>
<dbReference type="AlphaFoldDB" id="A0AAE6IVX8"/>